<dbReference type="OrthoDB" id="4553517at2"/>
<dbReference type="SUPFAM" id="SSF56959">
    <property type="entry name" value="Leukocidin-like"/>
    <property type="match status" value="1"/>
</dbReference>
<dbReference type="Pfam" id="PF09203">
    <property type="entry name" value="MspA"/>
    <property type="match status" value="1"/>
</dbReference>
<protein>
    <submittedName>
        <fullName evidence="2">MspA</fullName>
    </submittedName>
</protein>
<dbReference type="Gene3D" id="2.60.40.1650">
    <property type="entry name" value="Porin MspA (Ig-like beta-sandwich domain)"/>
    <property type="match status" value="1"/>
</dbReference>
<dbReference type="STRING" id="1406858.GCA_000710895_07389"/>
<name>A0A378YJA2_9NOCA</name>
<dbReference type="InterPro" id="IPR036435">
    <property type="entry name" value="Leukocidin/porin_MspA_sf"/>
</dbReference>
<accession>A0A378YJA2</accession>
<proteinExistence type="predicted"/>
<dbReference type="AlphaFoldDB" id="A0A378YJA2"/>
<reference evidence="2 3" key="1">
    <citation type="submission" date="2018-06" db="EMBL/GenBank/DDBJ databases">
        <authorList>
            <consortium name="Pathogen Informatics"/>
            <person name="Doyle S."/>
        </authorList>
    </citation>
    <scope>NUCLEOTIDE SEQUENCE [LARGE SCALE GENOMIC DNA]</scope>
    <source>
        <strain evidence="2 3">NCTC1934</strain>
    </source>
</reference>
<dbReference type="Gene3D" id="2.10.300.10">
    <property type="entry name" value="Porin MspA ribbon domain"/>
    <property type="match status" value="1"/>
</dbReference>
<sequence length="216" mass="21894">MNIESVLIAAVIATGVTVAGPFAATAGAGGLAPHEKTTAVPDGMSVTVGHTDSWFHPVAPLNGMPTNREVYLTNTSYGRVEGGTGTIHTGWLVGCAVDLDVTFDIDASAGVDADLGIGVSANALTGVTPHASAGITPRIGGGMGLHLSITPGEIVTVERGSKELPPGSTGYIVDRDYRLTVQNCGGPLTVQSYTIVEATSPEADAADWVTGDPIVL</sequence>
<evidence type="ECO:0000256" key="1">
    <source>
        <dbReference type="ARBA" id="ARBA00022729"/>
    </source>
</evidence>
<keyword evidence="3" id="KW-1185">Reference proteome</keyword>
<dbReference type="InterPro" id="IPR015286">
    <property type="entry name" value="Porin_fam_mycobact-type"/>
</dbReference>
<evidence type="ECO:0000313" key="2">
    <source>
        <dbReference type="EMBL" id="SUA76898.1"/>
    </source>
</evidence>
<dbReference type="Proteomes" id="UP000255467">
    <property type="component" value="Unassembled WGS sequence"/>
</dbReference>
<organism evidence="2 3">
    <name type="scientific">Nocardia otitidiscaviarum</name>
    <dbReference type="NCBI Taxonomy" id="1823"/>
    <lineage>
        <taxon>Bacteria</taxon>
        <taxon>Bacillati</taxon>
        <taxon>Actinomycetota</taxon>
        <taxon>Actinomycetes</taxon>
        <taxon>Mycobacteriales</taxon>
        <taxon>Nocardiaceae</taxon>
        <taxon>Nocardia</taxon>
    </lineage>
</organism>
<evidence type="ECO:0000313" key="3">
    <source>
        <dbReference type="Proteomes" id="UP000255467"/>
    </source>
</evidence>
<gene>
    <name evidence="2" type="ORF">NCTC1934_02766</name>
</gene>
<dbReference type="RefSeq" id="WP_051036910.1">
    <property type="nucleotide sequence ID" value="NZ_UGRY01000002.1"/>
</dbReference>
<dbReference type="EMBL" id="UGRY01000002">
    <property type="protein sequence ID" value="SUA76898.1"/>
    <property type="molecule type" value="Genomic_DNA"/>
</dbReference>
<keyword evidence="1" id="KW-0732">Signal</keyword>